<protein>
    <submittedName>
        <fullName evidence="2">Uncharacterized protein</fullName>
    </submittedName>
</protein>
<reference evidence="2" key="1">
    <citation type="journal article" date="2023" name="bioRxiv">
        <title>Scaffold-level genome assemblies of two parasitoid biocontrol wasps reveal the parthenogenesis mechanism and an associated novel virus.</title>
        <authorList>
            <person name="Inwood S."/>
            <person name="Skelly J."/>
            <person name="Guhlin J."/>
            <person name="Harrop T."/>
            <person name="Goldson S."/>
            <person name="Dearden P."/>
        </authorList>
    </citation>
    <scope>NUCLEOTIDE SEQUENCE</scope>
    <source>
        <strain evidence="2">Irish</strain>
        <tissue evidence="2">Whole body</tissue>
    </source>
</reference>
<keyword evidence="3" id="KW-1185">Reference proteome</keyword>
<reference evidence="2" key="2">
    <citation type="submission" date="2023-03" db="EMBL/GenBank/DDBJ databases">
        <authorList>
            <person name="Inwood S.N."/>
            <person name="Skelly J.G."/>
            <person name="Guhlin J."/>
            <person name="Harrop T.W.R."/>
            <person name="Goldson S.G."/>
            <person name="Dearden P.K."/>
        </authorList>
    </citation>
    <scope>NUCLEOTIDE SEQUENCE</scope>
    <source>
        <strain evidence="2">Irish</strain>
        <tissue evidence="2">Whole body</tissue>
    </source>
</reference>
<dbReference type="Proteomes" id="UP001168990">
    <property type="component" value="Unassembled WGS sequence"/>
</dbReference>
<name>A0AA39FWR7_9HYME</name>
<evidence type="ECO:0000256" key="1">
    <source>
        <dbReference type="SAM" id="MobiDB-lite"/>
    </source>
</evidence>
<gene>
    <name evidence="2" type="ORF">PV328_001232</name>
</gene>
<evidence type="ECO:0000313" key="3">
    <source>
        <dbReference type="Proteomes" id="UP001168990"/>
    </source>
</evidence>
<dbReference type="AlphaFoldDB" id="A0AA39FWR7"/>
<dbReference type="EMBL" id="JAQQBS010000001">
    <property type="protein sequence ID" value="KAK0177153.1"/>
    <property type="molecule type" value="Genomic_DNA"/>
</dbReference>
<sequence length="87" mass="10142">MIKAASLPEDDENWDVCKVERCFEAKEKLVEAKETSSLIESDELSDNELAMELKKQRRKRAKKLISSDDDTRELTLNEQQKCPEKKQ</sequence>
<evidence type="ECO:0000313" key="2">
    <source>
        <dbReference type="EMBL" id="KAK0177153.1"/>
    </source>
</evidence>
<organism evidence="2 3">
    <name type="scientific">Microctonus aethiopoides</name>
    <dbReference type="NCBI Taxonomy" id="144406"/>
    <lineage>
        <taxon>Eukaryota</taxon>
        <taxon>Metazoa</taxon>
        <taxon>Ecdysozoa</taxon>
        <taxon>Arthropoda</taxon>
        <taxon>Hexapoda</taxon>
        <taxon>Insecta</taxon>
        <taxon>Pterygota</taxon>
        <taxon>Neoptera</taxon>
        <taxon>Endopterygota</taxon>
        <taxon>Hymenoptera</taxon>
        <taxon>Apocrita</taxon>
        <taxon>Ichneumonoidea</taxon>
        <taxon>Braconidae</taxon>
        <taxon>Euphorinae</taxon>
        <taxon>Microctonus</taxon>
    </lineage>
</organism>
<feature type="region of interest" description="Disordered" evidence="1">
    <location>
        <begin position="62"/>
        <end position="87"/>
    </location>
</feature>
<accession>A0AA39FWR7</accession>
<proteinExistence type="predicted"/>
<comment type="caution">
    <text evidence="2">The sequence shown here is derived from an EMBL/GenBank/DDBJ whole genome shotgun (WGS) entry which is preliminary data.</text>
</comment>